<evidence type="ECO:0000256" key="1">
    <source>
        <dbReference type="SAM" id="Coils"/>
    </source>
</evidence>
<sequence>MKKVMYWLIGERAGRTVVGTWNWLWGIPVDAGGKVAVAVAEESLQSMQEGVQRLAEAVALQDASYQKAKKTHEAKLKELEVLNRQVATAQKLGNDLAARQTMAKVIQIEQVLPSLESMIRQAEQAVNQSKAKLNRERVKIESYKSDMQNMKDLAEVNEALAIIASVNNEFDIGSAKSQFDAAKNAVENRNLRTNALAALSENPIAVVNAEIEQITLEDEVTRRLQQIENSDLQQSN</sequence>
<protein>
    <recommendedName>
        <fullName evidence="4">PspA/IM30 family protein</fullName>
    </recommendedName>
</protein>
<dbReference type="Proteomes" id="UP000249467">
    <property type="component" value="Unassembled WGS sequence"/>
</dbReference>
<evidence type="ECO:0000313" key="3">
    <source>
        <dbReference type="Proteomes" id="UP000249467"/>
    </source>
</evidence>
<accession>A0A2W4W3G3</accession>
<comment type="caution">
    <text evidence="2">The sequence shown here is derived from an EMBL/GenBank/DDBJ whole genome shotgun (WGS) entry which is preliminary data.</text>
</comment>
<evidence type="ECO:0000313" key="2">
    <source>
        <dbReference type="EMBL" id="PZO38047.1"/>
    </source>
</evidence>
<keyword evidence="1" id="KW-0175">Coiled coil</keyword>
<feature type="coiled-coil region" evidence="1">
    <location>
        <begin position="65"/>
        <end position="153"/>
    </location>
</feature>
<organism evidence="2 3">
    <name type="scientific">Pseudanabaena frigida</name>
    <dbReference type="NCBI Taxonomy" id="945775"/>
    <lineage>
        <taxon>Bacteria</taxon>
        <taxon>Bacillati</taxon>
        <taxon>Cyanobacteriota</taxon>
        <taxon>Cyanophyceae</taxon>
        <taxon>Pseudanabaenales</taxon>
        <taxon>Pseudanabaenaceae</taxon>
        <taxon>Pseudanabaena</taxon>
    </lineage>
</organism>
<reference evidence="2 3" key="2">
    <citation type="submission" date="2018-06" db="EMBL/GenBank/DDBJ databases">
        <title>Metagenomic assembly of (sub)arctic Cyanobacteria and their associated microbiome from non-axenic cultures.</title>
        <authorList>
            <person name="Baurain D."/>
        </authorList>
    </citation>
    <scope>NUCLEOTIDE SEQUENCE [LARGE SCALE GENOMIC DNA]</scope>
    <source>
        <strain evidence="2">ULC066bin1</strain>
    </source>
</reference>
<gene>
    <name evidence="2" type="ORF">DCF19_17545</name>
</gene>
<dbReference type="EMBL" id="QBML01000026">
    <property type="protein sequence ID" value="PZO38047.1"/>
    <property type="molecule type" value="Genomic_DNA"/>
</dbReference>
<name>A0A2W4W3G3_9CYAN</name>
<proteinExistence type="predicted"/>
<dbReference type="AlphaFoldDB" id="A0A2W4W3G3"/>
<evidence type="ECO:0008006" key="4">
    <source>
        <dbReference type="Google" id="ProtNLM"/>
    </source>
</evidence>
<reference evidence="2 3" key="1">
    <citation type="submission" date="2018-04" db="EMBL/GenBank/DDBJ databases">
        <authorList>
            <person name="Go L.Y."/>
            <person name="Mitchell J.A."/>
        </authorList>
    </citation>
    <scope>NUCLEOTIDE SEQUENCE [LARGE SCALE GENOMIC DNA]</scope>
    <source>
        <strain evidence="2">ULC066bin1</strain>
    </source>
</reference>